<gene>
    <name evidence="1" type="ORF">QFC19_001799</name>
</gene>
<proteinExistence type="predicted"/>
<evidence type="ECO:0000313" key="1">
    <source>
        <dbReference type="EMBL" id="KAJ9110128.1"/>
    </source>
</evidence>
<reference evidence="1" key="1">
    <citation type="submission" date="2023-04" db="EMBL/GenBank/DDBJ databases">
        <title>Draft Genome sequencing of Naganishia species isolated from polar environments using Oxford Nanopore Technology.</title>
        <authorList>
            <person name="Leo P."/>
            <person name="Venkateswaran K."/>
        </authorList>
    </citation>
    <scope>NUCLEOTIDE SEQUENCE</scope>
    <source>
        <strain evidence="1">MNA-CCFEE 5261</strain>
    </source>
</reference>
<dbReference type="EMBL" id="JASBWR010000014">
    <property type="protein sequence ID" value="KAJ9110128.1"/>
    <property type="molecule type" value="Genomic_DNA"/>
</dbReference>
<keyword evidence="2" id="KW-1185">Reference proteome</keyword>
<accession>A0ACC2WF85</accession>
<dbReference type="Proteomes" id="UP001241377">
    <property type="component" value="Unassembled WGS sequence"/>
</dbReference>
<name>A0ACC2WF85_9TREE</name>
<evidence type="ECO:0000313" key="2">
    <source>
        <dbReference type="Proteomes" id="UP001241377"/>
    </source>
</evidence>
<sequence>MCQSASSAIVQSSVTTTNSAGSTITSGVTTIVPASQAPSGGRTSFLTVTVTDSSGQTQESVISSVDPSSKSGGTSKSAAMVDGDTRDGTEYSRLSSDAVDVGAIVGGTVGGVVGLLAILALLWFCVFKKRRDHKGDFDDTMVRSFFRSLPPSARLICLFPPCQFDPGRSRHAAPGQTDILDDELANDDVEPYTYGQNTSSGSPQMSQYATGYPASAVGGIAPSLPPLATMGTSTAVNPVPGSAPLTSRGSYSEASQSGGANVARGPSSASTLTSAGFAGRGAQPSPGQMPYAGNYYNAMPMPMPVPTGAGGQQQQQPSAAQQKAREAAQERQALRTANPTTSDSYYASGAGHQAGASTLSSASGGQISPGGTTTASGGVVVHSDGGRYVPADEEEGDAVDDGPSELPPQ</sequence>
<organism evidence="1 2">
    <name type="scientific">Naganishia cerealis</name>
    <dbReference type="NCBI Taxonomy" id="610337"/>
    <lineage>
        <taxon>Eukaryota</taxon>
        <taxon>Fungi</taxon>
        <taxon>Dikarya</taxon>
        <taxon>Basidiomycota</taxon>
        <taxon>Agaricomycotina</taxon>
        <taxon>Tremellomycetes</taxon>
        <taxon>Filobasidiales</taxon>
        <taxon>Filobasidiaceae</taxon>
        <taxon>Naganishia</taxon>
    </lineage>
</organism>
<comment type="caution">
    <text evidence="1">The sequence shown here is derived from an EMBL/GenBank/DDBJ whole genome shotgun (WGS) entry which is preliminary data.</text>
</comment>
<protein>
    <submittedName>
        <fullName evidence="1">Uncharacterized protein</fullName>
    </submittedName>
</protein>